<keyword evidence="2" id="KW-1185">Reference proteome</keyword>
<sequence>MDGLCIGWVVGIMGWDLGSWWDVPCARMDASTFLSGILPFAVLPSEDVVSEWFMVVGDDDDELDDNLWVSKTSYEHAQHLGKSPSSEHEQFSNVSDDRPGFSVLGGDGLESCSSCTTLSSATGRMDLGADGLRTCSSCTTSSSSVARSAQAVADTPTDRVQPLDFNVAYSKRDGGFHGWTGLCSSCTIVNSSLVVTVSWIRWGRFGVALVTKNGELEVVVSSDQHSDSSTLPRYDSCRPRNAAGVGVGLGSERGSCAKNATNSWRRASITNYGRYAVSGEGNVRYDG</sequence>
<evidence type="ECO:0000313" key="1">
    <source>
        <dbReference type="EMBL" id="KAF6742090.1"/>
    </source>
</evidence>
<organism evidence="1 2">
    <name type="scientific">Ephemerocybe angulata</name>
    <dbReference type="NCBI Taxonomy" id="980116"/>
    <lineage>
        <taxon>Eukaryota</taxon>
        <taxon>Fungi</taxon>
        <taxon>Dikarya</taxon>
        <taxon>Basidiomycota</taxon>
        <taxon>Agaricomycotina</taxon>
        <taxon>Agaricomycetes</taxon>
        <taxon>Agaricomycetidae</taxon>
        <taxon>Agaricales</taxon>
        <taxon>Agaricineae</taxon>
        <taxon>Psathyrellaceae</taxon>
        <taxon>Ephemerocybe</taxon>
    </lineage>
</organism>
<dbReference type="EMBL" id="JACGCI010000203">
    <property type="protein sequence ID" value="KAF6742090.1"/>
    <property type="molecule type" value="Genomic_DNA"/>
</dbReference>
<gene>
    <name evidence="1" type="ORF">DFP72DRAFT_1109857</name>
</gene>
<comment type="caution">
    <text evidence="1">The sequence shown here is derived from an EMBL/GenBank/DDBJ whole genome shotgun (WGS) entry which is preliminary data.</text>
</comment>
<protein>
    <submittedName>
        <fullName evidence="1">Uncharacterized protein</fullName>
    </submittedName>
</protein>
<dbReference type="AlphaFoldDB" id="A0A8H6H8X6"/>
<name>A0A8H6H8X6_9AGAR</name>
<evidence type="ECO:0000313" key="2">
    <source>
        <dbReference type="Proteomes" id="UP000521943"/>
    </source>
</evidence>
<reference evidence="1 2" key="1">
    <citation type="submission" date="2020-07" db="EMBL/GenBank/DDBJ databases">
        <title>Comparative genomics of pyrophilous fungi reveals a link between fire events and developmental genes.</title>
        <authorList>
            <consortium name="DOE Joint Genome Institute"/>
            <person name="Steindorff A.S."/>
            <person name="Carver A."/>
            <person name="Calhoun S."/>
            <person name="Stillman K."/>
            <person name="Liu H."/>
            <person name="Lipzen A."/>
            <person name="Pangilinan J."/>
            <person name="Labutti K."/>
            <person name="Bruns T.D."/>
            <person name="Grigoriev I.V."/>
        </authorList>
    </citation>
    <scope>NUCLEOTIDE SEQUENCE [LARGE SCALE GENOMIC DNA]</scope>
    <source>
        <strain evidence="1 2">CBS 144469</strain>
    </source>
</reference>
<dbReference type="Proteomes" id="UP000521943">
    <property type="component" value="Unassembled WGS sequence"/>
</dbReference>
<accession>A0A8H6H8X6</accession>
<proteinExistence type="predicted"/>